<dbReference type="EMBL" id="HBUF01351535">
    <property type="protein sequence ID" value="CAG6714185.1"/>
    <property type="molecule type" value="Transcribed_RNA"/>
</dbReference>
<sequence>MFPSHCLRCSKLPPLLTWHVFRDAHSGGGRPGSQSGHKPNPPRDTGADSIRRRIILVGKHPLLVSSVRCCHQWLPVGVRWSETTHDGSRNSFFYRMAFFVSRTVCYFYHGGNNMHGIGGRLLRSPDYLLHWRNQ</sequence>
<name>A0A8D8Y104_9HEMI</name>
<evidence type="ECO:0000256" key="1">
    <source>
        <dbReference type="SAM" id="MobiDB-lite"/>
    </source>
</evidence>
<dbReference type="EMBL" id="HBUF01351536">
    <property type="protein sequence ID" value="CAG6714187.1"/>
    <property type="molecule type" value="Transcribed_RNA"/>
</dbReference>
<proteinExistence type="predicted"/>
<dbReference type="EMBL" id="HBUF01086164">
    <property type="protein sequence ID" value="CAG6634397.1"/>
    <property type="molecule type" value="Transcribed_RNA"/>
</dbReference>
<evidence type="ECO:0000313" key="2">
    <source>
        <dbReference type="EMBL" id="CAG6714185.1"/>
    </source>
</evidence>
<feature type="region of interest" description="Disordered" evidence="1">
    <location>
        <begin position="27"/>
        <end position="48"/>
    </location>
</feature>
<dbReference type="EMBL" id="HBUF01086163">
    <property type="protein sequence ID" value="CAG6634395.1"/>
    <property type="molecule type" value="Transcribed_RNA"/>
</dbReference>
<accession>A0A8D8Y104</accession>
<dbReference type="EMBL" id="HBUF01351537">
    <property type="protein sequence ID" value="CAG6714189.1"/>
    <property type="molecule type" value="Transcribed_RNA"/>
</dbReference>
<dbReference type="AlphaFoldDB" id="A0A8D8Y104"/>
<protein>
    <submittedName>
        <fullName evidence="2">Uncharacterized protein</fullName>
    </submittedName>
</protein>
<organism evidence="2">
    <name type="scientific">Cacopsylla melanoneura</name>
    <dbReference type="NCBI Taxonomy" id="428564"/>
    <lineage>
        <taxon>Eukaryota</taxon>
        <taxon>Metazoa</taxon>
        <taxon>Ecdysozoa</taxon>
        <taxon>Arthropoda</taxon>
        <taxon>Hexapoda</taxon>
        <taxon>Insecta</taxon>
        <taxon>Pterygota</taxon>
        <taxon>Neoptera</taxon>
        <taxon>Paraneoptera</taxon>
        <taxon>Hemiptera</taxon>
        <taxon>Sternorrhyncha</taxon>
        <taxon>Psylloidea</taxon>
        <taxon>Psyllidae</taxon>
        <taxon>Psyllinae</taxon>
        <taxon>Cacopsylla</taxon>
    </lineage>
</organism>
<dbReference type="EMBL" id="HBUF01086162">
    <property type="protein sequence ID" value="CAG6634393.1"/>
    <property type="molecule type" value="Transcribed_RNA"/>
</dbReference>
<reference evidence="2" key="1">
    <citation type="submission" date="2021-05" db="EMBL/GenBank/DDBJ databases">
        <authorList>
            <person name="Alioto T."/>
            <person name="Alioto T."/>
            <person name="Gomez Garrido J."/>
        </authorList>
    </citation>
    <scope>NUCLEOTIDE SEQUENCE</scope>
</reference>